<dbReference type="EMBL" id="QYTV02000001">
    <property type="protein sequence ID" value="RST77176.1"/>
    <property type="molecule type" value="Genomic_DNA"/>
</dbReference>
<dbReference type="PANTHER" id="PTHR13812">
    <property type="entry name" value="KETIMINE REDUCTASE MU-CRYSTALLIN"/>
    <property type="match status" value="1"/>
</dbReference>
<reference evidence="1" key="1">
    <citation type="submission" date="2018-12" db="EMBL/GenBank/DDBJ databases">
        <authorList>
            <person name="Sun L."/>
            <person name="Chen Z."/>
        </authorList>
    </citation>
    <scope>NUCLEOTIDE SEQUENCE [LARGE SCALE GENOMIC DNA]</scope>
    <source>
        <strain evidence="1">3-2-2</strain>
    </source>
</reference>
<protein>
    <submittedName>
        <fullName evidence="1">Ornithine cyclodeaminase family protein</fullName>
    </submittedName>
</protein>
<dbReference type="PIRSF" id="PIRSF001439">
    <property type="entry name" value="CryM"/>
    <property type="match status" value="1"/>
</dbReference>
<evidence type="ECO:0000313" key="2">
    <source>
        <dbReference type="Proteomes" id="UP000287156"/>
    </source>
</evidence>
<proteinExistence type="predicted"/>
<dbReference type="InterPro" id="IPR003462">
    <property type="entry name" value="ODC_Mu_crystall"/>
</dbReference>
<dbReference type="SUPFAM" id="SSF51735">
    <property type="entry name" value="NAD(P)-binding Rossmann-fold domains"/>
    <property type="match status" value="1"/>
</dbReference>
<sequence length="331" mass="36873">MKNVDLLYLTQEMILELGISMKEIIPTIEQVLKEHEEGSLEIPPKPGIHPQKNTFIHAMPGFIPGMQVSGIKWVSGFPDNYKHDLPQIMGVLILNDVETGAPLAIMDCRWITAVRTSVMSAVTAKYCAREDAKVAGIIGAGIQGKFHALALKEVLPQLNTIKIFDIKEESMDDYAKVISEKTGLQVMKAPTVKEAVIDSDVVITATQRLKKPIIEFEWLKRGIFGVGLEAGRAWGDAILRMDKFVTDDWEQTKKFAEAGGFPKEVEDFYIEVGKFVNGKRKGRENDQENIIACNVGISALDLAIANMVYERALDKEKGMKLPLMETENIIL</sequence>
<dbReference type="AlphaFoldDB" id="A0A429Y6X6"/>
<dbReference type="PANTHER" id="PTHR13812:SF19">
    <property type="entry name" value="KETIMINE REDUCTASE MU-CRYSTALLIN"/>
    <property type="match status" value="1"/>
</dbReference>
<accession>A0A429Y6X6</accession>
<dbReference type="Gene3D" id="3.30.1780.10">
    <property type="entry name" value="ornithine cyclodeaminase, domain 1"/>
    <property type="match status" value="1"/>
</dbReference>
<dbReference type="Proteomes" id="UP000287156">
    <property type="component" value="Unassembled WGS sequence"/>
</dbReference>
<dbReference type="OrthoDB" id="9792005at2"/>
<dbReference type="Gene3D" id="3.40.50.720">
    <property type="entry name" value="NAD(P)-binding Rossmann-like Domain"/>
    <property type="match status" value="1"/>
</dbReference>
<keyword evidence="2" id="KW-1185">Reference proteome</keyword>
<dbReference type="RefSeq" id="WP_126046923.1">
    <property type="nucleotide sequence ID" value="NZ_QYTV02000001.1"/>
</dbReference>
<evidence type="ECO:0000313" key="1">
    <source>
        <dbReference type="EMBL" id="RST77176.1"/>
    </source>
</evidence>
<name>A0A429Y6X6_9BACI</name>
<comment type="caution">
    <text evidence="1">The sequence shown here is derived from an EMBL/GenBank/DDBJ whole genome shotgun (WGS) entry which is preliminary data.</text>
</comment>
<gene>
    <name evidence="1" type="ORF">D4T97_001375</name>
</gene>
<organism evidence="1 2">
    <name type="scientific">Siminovitchia acidinfaciens</name>
    <dbReference type="NCBI Taxonomy" id="2321395"/>
    <lineage>
        <taxon>Bacteria</taxon>
        <taxon>Bacillati</taxon>
        <taxon>Bacillota</taxon>
        <taxon>Bacilli</taxon>
        <taxon>Bacillales</taxon>
        <taxon>Bacillaceae</taxon>
        <taxon>Siminovitchia</taxon>
    </lineage>
</organism>
<dbReference type="GO" id="GO:0005737">
    <property type="term" value="C:cytoplasm"/>
    <property type="evidence" value="ECO:0007669"/>
    <property type="project" value="TreeGrafter"/>
</dbReference>
<dbReference type="InterPro" id="IPR036291">
    <property type="entry name" value="NAD(P)-bd_dom_sf"/>
</dbReference>
<dbReference type="Pfam" id="PF02423">
    <property type="entry name" value="OCD_Mu_crystall"/>
    <property type="match status" value="1"/>
</dbReference>
<dbReference type="InterPro" id="IPR023401">
    <property type="entry name" value="ODC_N"/>
</dbReference>